<name>A0A0C1C9T7_9BACT</name>
<protein>
    <submittedName>
        <fullName evidence="1">Uncharacterized protein</fullName>
    </submittedName>
</protein>
<evidence type="ECO:0000313" key="1">
    <source>
        <dbReference type="EMBL" id="KIA77795.1"/>
    </source>
</evidence>
<dbReference type="AlphaFoldDB" id="A0A0C1C9T7"/>
<proteinExistence type="predicted"/>
<dbReference type="PATRIC" id="fig|83552.4.peg.1042"/>
<organism evidence="1 2">
    <name type="scientific">Parachlamydia acanthamoebae</name>
    <dbReference type="NCBI Taxonomy" id="83552"/>
    <lineage>
        <taxon>Bacteria</taxon>
        <taxon>Pseudomonadati</taxon>
        <taxon>Chlamydiota</taxon>
        <taxon>Chlamydiia</taxon>
        <taxon>Parachlamydiales</taxon>
        <taxon>Parachlamydiaceae</taxon>
        <taxon>Parachlamydia</taxon>
    </lineage>
</organism>
<evidence type="ECO:0000313" key="2">
    <source>
        <dbReference type="Proteomes" id="UP000031307"/>
    </source>
</evidence>
<dbReference type="RefSeq" id="WP_013925027.1">
    <property type="nucleotide sequence ID" value="NZ_BAWW01000002.1"/>
</dbReference>
<sequence>MLFSMNFIKKFSIFILPFLFLISFPLHAIHKVYSIKGCYSIVADSNKWTCEYTRYYTRVVGKHRQIPLEFHFSFTNSPKNKGGKYEGISAAEDILTAEAMRTTTVFSDISLAEERESFFLFTGNYFDNASSGYFAFYLFKNPNENNEKNQWYEMLVKLGNDSINESKRNAMFQDTYQLIKSVVNIKS</sequence>
<accession>A0A0C1C9T7</accession>
<dbReference type="Proteomes" id="UP000031307">
    <property type="component" value="Unassembled WGS sequence"/>
</dbReference>
<reference evidence="1 2" key="1">
    <citation type="journal article" date="2014" name="Mol. Biol. Evol.">
        <title>Massive expansion of Ubiquitination-related gene families within the Chlamydiae.</title>
        <authorList>
            <person name="Domman D."/>
            <person name="Collingro A."/>
            <person name="Lagkouvardos I."/>
            <person name="Gehre L."/>
            <person name="Weinmaier T."/>
            <person name="Rattei T."/>
            <person name="Subtil A."/>
            <person name="Horn M."/>
        </authorList>
    </citation>
    <scope>NUCLEOTIDE SEQUENCE [LARGE SCALE GENOMIC DNA]</scope>
    <source>
        <strain evidence="1 2">OEW1</strain>
    </source>
</reference>
<gene>
    <name evidence="1" type="ORF">DB43_FS00360</name>
</gene>
<comment type="caution">
    <text evidence="1">The sequence shown here is derived from an EMBL/GenBank/DDBJ whole genome shotgun (WGS) entry which is preliminary data.</text>
</comment>
<dbReference type="EMBL" id="JSAM01000062">
    <property type="protein sequence ID" value="KIA77795.1"/>
    <property type="molecule type" value="Genomic_DNA"/>
</dbReference>